<feature type="compositionally biased region" description="Basic and acidic residues" evidence="1">
    <location>
        <begin position="691"/>
        <end position="762"/>
    </location>
</feature>
<feature type="compositionally biased region" description="Low complexity" evidence="1">
    <location>
        <begin position="2870"/>
        <end position="2884"/>
    </location>
</feature>
<feature type="compositionally biased region" description="Polar residues" evidence="1">
    <location>
        <begin position="2890"/>
        <end position="2899"/>
    </location>
</feature>
<feature type="compositionally biased region" description="Basic and acidic residues" evidence="1">
    <location>
        <begin position="5191"/>
        <end position="5219"/>
    </location>
</feature>
<feature type="compositionally biased region" description="Low complexity" evidence="1">
    <location>
        <begin position="68"/>
        <end position="99"/>
    </location>
</feature>
<feature type="compositionally biased region" description="Polar residues" evidence="1">
    <location>
        <begin position="5384"/>
        <end position="5395"/>
    </location>
</feature>
<feature type="compositionally biased region" description="Basic and acidic residues" evidence="1">
    <location>
        <begin position="5745"/>
        <end position="5761"/>
    </location>
</feature>
<feature type="compositionally biased region" description="Low complexity" evidence="1">
    <location>
        <begin position="2642"/>
        <end position="2653"/>
    </location>
</feature>
<keyword evidence="3" id="KW-1185">Reference proteome</keyword>
<feature type="compositionally biased region" description="Basic and acidic residues" evidence="1">
    <location>
        <begin position="1554"/>
        <end position="1571"/>
    </location>
</feature>
<feature type="compositionally biased region" description="Basic and acidic residues" evidence="1">
    <location>
        <begin position="5288"/>
        <end position="5300"/>
    </location>
</feature>
<feature type="compositionally biased region" description="Basic and acidic residues" evidence="1">
    <location>
        <begin position="1589"/>
        <end position="1603"/>
    </location>
</feature>
<feature type="compositionally biased region" description="Polar residues" evidence="1">
    <location>
        <begin position="4472"/>
        <end position="4484"/>
    </location>
</feature>
<feature type="compositionally biased region" description="Low complexity" evidence="1">
    <location>
        <begin position="2932"/>
        <end position="2949"/>
    </location>
</feature>
<feature type="compositionally biased region" description="Basic and acidic residues" evidence="1">
    <location>
        <begin position="6276"/>
        <end position="6295"/>
    </location>
</feature>
<feature type="compositionally biased region" description="Basic and acidic residues" evidence="1">
    <location>
        <begin position="5262"/>
        <end position="5273"/>
    </location>
</feature>
<feature type="compositionally biased region" description="Polar residues" evidence="1">
    <location>
        <begin position="6569"/>
        <end position="6578"/>
    </location>
</feature>
<feature type="region of interest" description="Disordered" evidence="1">
    <location>
        <begin position="3130"/>
        <end position="5842"/>
    </location>
</feature>
<feature type="compositionally biased region" description="Low complexity" evidence="1">
    <location>
        <begin position="195"/>
        <end position="207"/>
    </location>
</feature>
<feature type="compositionally biased region" description="Basic and acidic residues" evidence="1">
    <location>
        <begin position="1430"/>
        <end position="1446"/>
    </location>
</feature>
<dbReference type="PANTHER" id="PTHR40641:SF2">
    <property type="entry name" value="INVOLUCRIN REPEAT PROTEIN"/>
    <property type="match status" value="1"/>
</dbReference>
<feature type="region of interest" description="Disordered" evidence="1">
    <location>
        <begin position="551"/>
        <end position="788"/>
    </location>
</feature>
<feature type="compositionally biased region" description="Low complexity" evidence="1">
    <location>
        <begin position="3820"/>
        <end position="3829"/>
    </location>
</feature>
<feature type="compositionally biased region" description="Basic and acidic residues" evidence="1">
    <location>
        <begin position="5396"/>
        <end position="5412"/>
    </location>
</feature>
<feature type="compositionally biased region" description="Basic and acidic residues" evidence="1">
    <location>
        <begin position="4738"/>
        <end position="4748"/>
    </location>
</feature>
<feature type="compositionally biased region" description="Basic and acidic residues" evidence="1">
    <location>
        <begin position="552"/>
        <end position="575"/>
    </location>
</feature>
<feature type="compositionally biased region" description="Low complexity" evidence="1">
    <location>
        <begin position="3006"/>
        <end position="3042"/>
    </location>
</feature>
<feature type="compositionally biased region" description="Basic residues" evidence="1">
    <location>
        <begin position="4994"/>
        <end position="5003"/>
    </location>
</feature>
<feature type="compositionally biased region" description="Basic and acidic residues" evidence="1">
    <location>
        <begin position="1613"/>
        <end position="1624"/>
    </location>
</feature>
<feature type="compositionally biased region" description="Basic residues" evidence="1">
    <location>
        <begin position="4085"/>
        <end position="4095"/>
    </location>
</feature>
<dbReference type="PANTHER" id="PTHR40641">
    <property type="entry name" value="INVOLUCRIN REPEAT PROTEIN (AFU_ORTHOLOGUE AFUA_2G08060)"/>
    <property type="match status" value="1"/>
</dbReference>
<feature type="compositionally biased region" description="Basic and acidic residues" evidence="1">
    <location>
        <begin position="1133"/>
        <end position="1157"/>
    </location>
</feature>
<evidence type="ECO:0000256" key="1">
    <source>
        <dbReference type="SAM" id="MobiDB-lite"/>
    </source>
</evidence>
<feature type="compositionally biased region" description="Polar residues" evidence="1">
    <location>
        <begin position="4633"/>
        <end position="4642"/>
    </location>
</feature>
<feature type="compositionally biased region" description="Low complexity" evidence="1">
    <location>
        <begin position="4108"/>
        <end position="4117"/>
    </location>
</feature>
<proteinExistence type="predicted"/>
<feature type="region of interest" description="Disordered" evidence="1">
    <location>
        <begin position="6471"/>
        <end position="6615"/>
    </location>
</feature>
<feature type="compositionally biased region" description="Basic and acidic residues" evidence="1">
    <location>
        <begin position="3299"/>
        <end position="3355"/>
    </location>
</feature>
<feature type="compositionally biased region" description="Polar residues" evidence="1">
    <location>
        <begin position="5686"/>
        <end position="5695"/>
    </location>
</feature>
<feature type="compositionally biased region" description="Basic and acidic residues" evidence="1">
    <location>
        <begin position="5530"/>
        <end position="5542"/>
    </location>
</feature>
<feature type="compositionally biased region" description="Basic and acidic residues" evidence="1">
    <location>
        <begin position="834"/>
        <end position="844"/>
    </location>
</feature>
<feature type="compositionally biased region" description="Basic and acidic residues" evidence="1">
    <location>
        <begin position="1962"/>
        <end position="1976"/>
    </location>
</feature>
<feature type="compositionally biased region" description="Basic and acidic residues" evidence="1">
    <location>
        <begin position="1040"/>
        <end position="1088"/>
    </location>
</feature>
<feature type="compositionally biased region" description="Polar residues" evidence="1">
    <location>
        <begin position="28"/>
        <end position="39"/>
    </location>
</feature>
<feature type="compositionally biased region" description="Polar residues" evidence="1">
    <location>
        <begin position="4875"/>
        <end position="4885"/>
    </location>
</feature>
<evidence type="ECO:0000313" key="2">
    <source>
        <dbReference type="EMBL" id="CAG9970775.1"/>
    </source>
</evidence>
<feature type="compositionally biased region" description="Low complexity" evidence="1">
    <location>
        <begin position="2838"/>
        <end position="2853"/>
    </location>
</feature>
<feature type="compositionally biased region" description="Basic and acidic residues" evidence="1">
    <location>
        <begin position="5082"/>
        <end position="5098"/>
    </location>
</feature>
<feature type="compositionally biased region" description="Basic residues" evidence="1">
    <location>
        <begin position="3745"/>
        <end position="3754"/>
    </location>
</feature>
<feature type="compositionally biased region" description="Polar residues" evidence="1">
    <location>
        <begin position="1357"/>
        <end position="1368"/>
    </location>
</feature>
<feature type="compositionally biased region" description="Low complexity" evidence="1">
    <location>
        <begin position="4573"/>
        <end position="4586"/>
    </location>
</feature>
<reference evidence="2" key="1">
    <citation type="submission" date="2021-10" db="EMBL/GenBank/DDBJ databases">
        <authorList>
            <person name="Piombo E."/>
        </authorList>
    </citation>
    <scope>NUCLEOTIDE SEQUENCE</scope>
</reference>
<feature type="compositionally biased region" description="Basic and acidic residues" evidence="1">
    <location>
        <begin position="3134"/>
        <end position="3158"/>
    </location>
</feature>
<feature type="region of interest" description="Disordered" evidence="1">
    <location>
        <begin position="1264"/>
        <end position="1629"/>
    </location>
</feature>
<feature type="compositionally biased region" description="Low complexity" evidence="1">
    <location>
        <begin position="3865"/>
        <end position="3879"/>
    </location>
</feature>
<feature type="compositionally biased region" description="Basic and acidic residues" evidence="1">
    <location>
        <begin position="3946"/>
        <end position="3961"/>
    </location>
</feature>
<feature type="compositionally biased region" description="Basic and acidic residues" evidence="1">
    <location>
        <begin position="5778"/>
        <end position="5823"/>
    </location>
</feature>
<feature type="compositionally biased region" description="Basic and acidic residues" evidence="1">
    <location>
        <begin position="4602"/>
        <end position="4615"/>
    </location>
</feature>
<feature type="compositionally biased region" description="Basic and acidic residues" evidence="1">
    <location>
        <begin position="887"/>
        <end position="946"/>
    </location>
</feature>
<feature type="compositionally biased region" description="Basic and acidic residues" evidence="1">
    <location>
        <begin position="3771"/>
        <end position="3792"/>
    </location>
</feature>
<organism evidence="2 3">
    <name type="scientific">Clonostachys byssicola</name>
    <dbReference type="NCBI Taxonomy" id="160290"/>
    <lineage>
        <taxon>Eukaryota</taxon>
        <taxon>Fungi</taxon>
        <taxon>Dikarya</taxon>
        <taxon>Ascomycota</taxon>
        <taxon>Pezizomycotina</taxon>
        <taxon>Sordariomycetes</taxon>
        <taxon>Hypocreomycetidae</taxon>
        <taxon>Hypocreales</taxon>
        <taxon>Bionectriaceae</taxon>
        <taxon>Clonostachys</taxon>
    </lineage>
</organism>
<feature type="compositionally biased region" description="Low complexity" evidence="1">
    <location>
        <begin position="5672"/>
        <end position="5682"/>
    </location>
</feature>
<feature type="compositionally biased region" description="Polar residues" evidence="1">
    <location>
        <begin position="5824"/>
        <end position="5841"/>
    </location>
</feature>
<feature type="compositionally biased region" description="Basic and acidic residues" evidence="1">
    <location>
        <begin position="6210"/>
        <end position="6224"/>
    </location>
</feature>
<feature type="region of interest" description="Disordered" evidence="1">
    <location>
        <begin position="1185"/>
        <end position="1239"/>
    </location>
</feature>
<evidence type="ECO:0000313" key="3">
    <source>
        <dbReference type="Proteomes" id="UP000754883"/>
    </source>
</evidence>
<dbReference type="InterPro" id="IPR053268">
    <property type="entry name" value="Woronin_anchor"/>
</dbReference>
<feature type="compositionally biased region" description="Low complexity" evidence="1">
    <location>
        <begin position="6432"/>
        <end position="6443"/>
    </location>
</feature>
<feature type="compositionally biased region" description="Basic residues" evidence="1">
    <location>
        <begin position="2398"/>
        <end position="2407"/>
    </location>
</feature>
<feature type="compositionally biased region" description="Basic and acidic residues" evidence="1">
    <location>
        <begin position="4397"/>
        <end position="4417"/>
    </location>
</feature>
<feature type="compositionally biased region" description="Basic and acidic residues" evidence="1">
    <location>
        <begin position="3614"/>
        <end position="3684"/>
    </location>
</feature>
<feature type="compositionally biased region" description="Low complexity" evidence="1">
    <location>
        <begin position="4645"/>
        <end position="4663"/>
    </location>
</feature>
<feature type="region of interest" description="Disordered" evidence="1">
    <location>
        <begin position="1"/>
        <end position="102"/>
    </location>
</feature>
<feature type="compositionally biased region" description="Basic and acidic residues" evidence="1">
    <location>
        <begin position="4282"/>
        <end position="4294"/>
    </location>
</feature>
<feature type="compositionally biased region" description="Basic residues" evidence="1">
    <location>
        <begin position="5659"/>
        <end position="5669"/>
    </location>
</feature>
<feature type="compositionally biased region" description="Polar residues" evidence="1">
    <location>
        <begin position="5501"/>
        <end position="5512"/>
    </location>
</feature>
<feature type="compositionally biased region" description="Polar residues" evidence="1">
    <location>
        <begin position="4302"/>
        <end position="4316"/>
    </location>
</feature>
<feature type="compositionally biased region" description="Basic and acidic residues" evidence="1">
    <location>
        <begin position="6254"/>
        <end position="6266"/>
    </location>
</feature>
<feature type="compositionally biased region" description="Basic and acidic residues" evidence="1">
    <location>
        <begin position="599"/>
        <end position="683"/>
    </location>
</feature>
<feature type="region of interest" description="Disordered" evidence="1">
    <location>
        <begin position="326"/>
        <end position="364"/>
    </location>
</feature>
<feature type="compositionally biased region" description="Polar residues" evidence="1">
    <location>
        <begin position="3840"/>
        <end position="3857"/>
    </location>
</feature>
<feature type="compositionally biased region" description="Polar residues" evidence="1">
    <location>
        <begin position="4450"/>
        <end position="4459"/>
    </location>
</feature>
<feature type="region of interest" description="Disordered" evidence="1">
    <location>
        <begin position="2586"/>
        <end position="2763"/>
    </location>
</feature>
<feature type="compositionally biased region" description="Basic and acidic residues" evidence="1">
    <location>
        <begin position="1199"/>
        <end position="1214"/>
    </location>
</feature>
<evidence type="ECO:0008006" key="4">
    <source>
        <dbReference type="Google" id="ProtNLM"/>
    </source>
</evidence>
<feature type="compositionally biased region" description="Polar residues" evidence="1">
    <location>
        <begin position="1952"/>
        <end position="1961"/>
    </location>
</feature>
<feature type="region of interest" description="Disordered" evidence="1">
    <location>
        <begin position="2337"/>
        <end position="2408"/>
    </location>
</feature>
<feature type="compositionally biased region" description="Basic and acidic residues" evidence="1">
    <location>
        <begin position="6528"/>
        <end position="6537"/>
    </location>
</feature>
<feature type="compositionally biased region" description="Low complexity" evidence="1">
    <location>
        <begin position="2663"/>
        <end position="2676"/>
    </location>
</feature>
<feature type="compositionally biased region" description="Low complexity" evidence="1">
    <location>
        <begin position="40"/>
        <end position="51"/>
    </location>
</feature>
<feature type="compositionally biased region" description="Basic and acidic residues" evidence="1">
    <location>
        <begin position="6580"/>
        <end position="6590"/>
    </location>
</feature>
<feature type="compositionally biased region" description="Low complexity" evidence="1">
    <location>
        <begin position="2426"/>
        <end position="2440"/>
    </location>
</feature>
<feature type="region of interest" description="Disordered" evidence="1">
    <location>
        <begin position="2838"/>
        <end position="3042"/>
    </location>
</feature>
<feature type="compositionally biased region" description="Basic residues" evidence="1">
    <location>
        <begin position="3455"/>
        <end position="3465"/>
    </location>
</feature>
<feature type="region of interest" description="Disordered" evidence="1">
    <location>
        <begin position="1690"/>
        <end position="1804"/>
    </location>
</feature>
<feature type="region of interest" description="Disordered" evidence="1">
    <location>
        <begin position="124"/>
        <end position="225"/>
    </location>
</feature>
<feature type="compositionally biased region" description="Basic and acidic residues" evidence="1">
    <location>
        <begin position="3362"/>
        <end position="3380"/>
    </location>
</feature>
<protein>
    <recommendedName>
        <fullName evidence="4">Involucrin repeat protein</fullName>
    </recommendedName>
</protein>
<feature type="compositionally biased region" description="Basic and acidic residues" evidence="1">
    <location>
        <begin position="4809"/>
        <end position="4819"/>
    </location>
</feature>
<feature type="compositionally biased region" description="Basic and acidic residues" evidence="1">
    <location>
        <begin position="1719"/>
        <end position="1736"/>
    </location>
</feature>
<feature type="compositionally biased region" description="Basic residues" evidence="1">
    <location>
        <begin position="3596"/>
        <end position="3608"/>
    </location>
</feature>
<feature type="compositionally biased region" description="Acidic residues" evidence="1">
    <location>
        <begin position="342"/>
        <end position="362"/>
    </location>
</feature>
<feature type="compositionally biased region" description="Basic and acidic residues" evidence="1">
    <location>
        <begin position="504"/>
        <end position="525"/>
    </location>
</feature>
<feature type="compositionally biased region" description="Basic residues" evidence="1">
    <location>
        <begin position="3229"/>
        <end position="3238"/>
    </location>
</feature>
<feature type="compositionally biased region" description="Basic and acidic residues" evidence="1">
    <location>
        <begin position="3483"/>
        <end position="3494"/>
    </location>
</feature>
<feature type="compositionally biased region" description="Basic residues" evidence="1">
    <location>
        <begin position="2249"/>
        <end position="2258"/>
    </location>
</feature>
<feature type="compositionally biased region" description="Basic and acidic residues" evidence="1">
    <location>
        <begin position="6556"/>
        <end position="6568"/>
    </location>
</feature>
<feature type="compositionally biased region" description="Polar residues" evidence="1">
    <location>
        <begin position="4384"/>
        <end position="4396"/>
    </location>
</feature>
<feature type="compositionally biased region" description="Basic residues" evidence="1">
    <location>
        <begin position="4675"/>
        <end position="4684"/>
    </location>
</feature>
<feature type="compositionally biased region" description="Low complexity" evidence="1">
    <location>
        <begin position="1030"/>
        <end position="1039"/>
    </location>
</feature>
<feature type="compositionally biased region" description="Low complexity" evidence="1">
    <location>
        <begin position="2959"/>
        <end position="2970"/>
    </location>
</feature>
<feature type="region of interest" description="Disordered" evidence="1">
    <location>
        <begin position="2207"/>
        <end position="2325"/>
    </location>
</feature>
<feature type="compositionally biased region" description="Basic and acidic residues" evidence="1">
    <location>
        <begin position="994"/>
        <end position="1005"/>
    </location>
</feature>
<feature type="region of interest" description="Disordered" evidence="1">
    <location>
        <begin position="1830"/>
        <end position="1991"/>
    </location>
</feature>
<feature type="compositionally biased region" description="Polar residues" evidence="1">
    <location>
        <begin position="1744"/>
        <end position="1756"/>
    </location>
</feature>
<feature type="compositionally biased region" description="Low complexity" evidence="1">
    <location>
        <begin position="2274"/>
        <end position="2286"/>
    </location>
</feature>
<feature type="compositionally biased region" description="Basic and acidic residues" evidence="1">
    <location>
        <begin position="6005"/>
        <end position="6019"/>
    </location>
</feature>
<feature type="compositionally biased region" description="Basic and acidic residues" evidence="1">
    <location>
        <begin position="4011"/>
        <end position="4022"/>
    </location>
</feature>
<feature type="compositionally biased region" description="Basic and acidic residues" evidence="1">
    <location>
        <begin position="1466"/>
        <end position="1476"/>
    </location>
</feature>
<feature type="compositionally biased region" description="Basic and acidic residues" evidence="1">
    <location>
        <begin position="5928"/>
        <end position="5955"/>
    </location>
</feature>
<feature type="compositionally biased region" description="Polar residues" evidence="1">
    <location>
        <begin position="3565"/>
        <end position="3583"/>
    </location>
</feature>
<dbReference type="OrthoDB" id="5365701at2759"/>
<feature type="compositionally biased region" description="Basic and acidic residues" evidence="1">
    <location>
        <begin position="4844"/>
        <end position="4868"/>
    </location>
</feature>
<feature type="compositionally biased region" description="Basic residues" evidence="1">
    <location>
        <begin position="5358"/>
        <end position="5367"/>
    </location>
</feature>
<feature type="compositionally biased region" description="Pro residues" evidence="1">
    <location>
        <begin position="488"/>
        <end position="500"/>
    </location>
</feature>
<feature type="region of interest" description="Disordered" evidence="1">
    <location>
        <begin position="2426"/>
        <end position="2521"/>
    </location>
</feature>
<dbReference type="Proteomes" id="UP000754883">
    <property type="component" value="Unassembled WGS sequence"/>
</dbReference>
<accession>A0A9N9U268</accession>
<gene>
    <name evidence="2" type="ORF">CBYS24578_00000116</name>
</gene>
<feature type="compositionally biased region" description="Pro residues" evidence="1">
    <location>
        <begin position="1219"/>
        <end position="1229"/>
    </location>
</feature>
<dbReference type="EMBL" id="CABFNO020001240">
    <property type="protein sequence ID" value="CAG9970775.1"/>
    <property type="molecule type" value="Genomic_DNA"/>
</dbReference>
<feature type="compositionally biased region" description="Basic residues" evidence="1">
    <location>
        <begin position="127"/>
        <end position="140"/>
    </location>
</feature>
<feature type="region of interest" description="Disordered" evidence="1">
    <location>
        <begin position="3058"/>
        <end position="3077"/>
    </location>
</feature>
<feature type="region of interest" description="Disordered" evidence="1">
    <location>
        <begin position="435"/>
        <end position="539"/>
    </location>
</feature>
<feature type="region of interest" description="Disordered" evidence="1">
    <location>
        <begin position="816"/>
        <end position="849"/>
    </location>
</feature>
<feature type="compositionally biased region" description="Basic and acidic residues" evidence="1">
    <location>
        <begin position="6141"/>
        <end position="6202"/>
    </location>
</feature>
<feature type="compositionally biased region" description="Basic and acidic residues" evidence="1">
    <location>
        <begin position="3976"/>
        <end position="3999"/>
    </location>
</feature>
<feature type="region of interest" description="Disordered" evidence="1">
    <location>
        <begin position="6246"/>
        <end position="6451"/>
    </location>
</feature>
<feature type="compositionally biased region" description="Low complexity" evidence="1">
    <location>
        <begin position="6111"/>
        <end position="6133"/>
    </location>
</feature>
<feature type="compositionally biased region" description="Basic and acidic residues" evidence="1">
    <location>
        <begin position="1"/>
        <end position="12"/>
    </location>
</feature>
<feature type="compositionally biased region" description="Basic and acidic residues" evidence="1">
    <location>
        <begin position="6056"/>
        <end position="6067"/>
    </location>
</feature>
<feature type="region of interest" description="Disordered" evidence="1">
    <location>
        <begin position="884"/>
        <end position="1160"/>
    </location>
</feature>
<feature type="compositionally biased region" description="Basic and acidic residues" evidence="1">
    <location>
        <begin position="1521"/>
        <end position="1547"/>
    </location>
</feature>
<feature type="compositionally biased region" description="Polar residues" evidence="1">
    <location>
        <begin position="4968"/>
        <end position="4990"/>
    </location>
</feature>
<feature type="region of interest" description="Disordered" evidence="1">
    <location>
        <begin position="5900"/>
        <end position="6234"/>
    </location>
</feature>
<feature type="compositionally biased region" description="Basic and acidic residues" evidence="1">
    <location>
        <begin position="476"/>
        <end position="486"/>
    </location>
</feature>
<comment type="caution">
    <text evidence="2">The sequence shown here is derived from an EMBL/GenBank/DDBJ whole genome shotgun (WGS) entry which is preliminary data.</text>
</comment>
<feature type="compositionally biased region" description="Basic residues" evidence="1">
    <location>
        <begin position="3888"/>
        <end position="3899"/>
    </location>
</feature>
<feature type="compositionally biased region" description="Basic and acidic residues" evidence="1">
    <location>
        <begin position="5338"/>
        <end position="5348"/>
    </location>
</feature>
<sequence>MADSRRRSPDSSRRRRSEGRRDSREYTANRSNMPSYYTDQQPQQQHQQPRPYVTPQNSTPQSQHHYEYQQYSQQRQSQSARRSRAPSSSSSSGSTNSSSLMDISRFQDTKTFGGVFSTFFRAPSERRRVRRRRSGKKKSRVLYFGNSSSSSVNSDLAYGTGRSRDFSQQHTPTHAPVQPATYAAAHHSSPHGQNPPYYQQQQQQQQPQPQPFFNNEPHRPLHAEPQSINPVGVAAAGAAAGVAASAALGLAADYYHPDVQIPSKPATPQRRKTDDEIMAIGRQLSDLAKRQNEEDLRARGVTRPSRLVSAAAKIEEYRKLRKSRKNNMNRGLVYSKPHRDSSDDDSDWESASDDDSSEDSADSEMAYGTVVSQAIRPSTAAIGAAGAAAAYGRYSNNNNNNSRPGYGNRNVVDPTLFGPYNSLRGMINTPCGFGDERNGAAQHKGPNPLKRSSTEPLGPMHNVYPMPTSDPLRFNAGRDPRHEHTRPAPVPLQHPAPRTPVPDKVFRADKIEDVSRRESARDRSDSSPGFGKMAAGAAAAGVAAAVIGGALTKDKSKDDHESRDHRNGDDKDREKRSRRADREDENDTESRKSRPSSQFRDEVDKYARYANERSSKSKGDKSSKSRDDKYSQYSDDRASKYDDDRGYKYDDDKSSKSREKSRDSKYSGYADDKVSKYDDDKYSKYSNAKSSKRDDKVSKYEDDKYSKSRDDKHSKYGDDKYSKYEDDKYSKYRDDKYSKYGDDRYSKYGESSKSKDYEEPSNSRELPALQKLPYESTPASDTSSKAPVDPFQFQVDNFMTPAVSDPARPLTPMVVTVDREPVFDDDSPPYTPPGDRRMSRKDSFELEQQYQTRAADEFPSFVSRVAPAVVPAAAAAVAAGAIVAASKSDDVPKSTEPSRERKKESRSRSRSERKATESKDEIQEQADRYYREAEQARKKASEEIRSRSPSPEAKGNEREHVRVVTPPGYRERTKGLFDGPNADVLIDHMFFPQESERFRTERRLDGSFASARDPSADGERPVLNLTYPTPESSRAPSSSREPDPAPEKEPEKEPEWDNVRDVEPEANKRRDYHDDTSRSDVGTRRSNDERDDTTSTYVIGAGSYDQVTVAPPTPKSVKWGENETKSYEVITPEARDDVEHDFSRSQPDDKPRPRLEKGSQWGMMAAALAAGAAGAAGTFAGSIIGSKSREDDDAGSSRSLEKQSTDGSFDKLDDLMDAPPVPGPKPASPKPEHMPGGYADDIEFAATLAAGLKHTGFDANIVIDDPTYHRRDSPPGSNELNGKHYYPPAVDSVSDLSLQEKHRGPEPGFVLGEVETPKDESLPFQDTEDSALKKLSKKERKRLAKLAKESSDVADASQVSYEPESQSRAIYEDPEQAEPEPKLSKKEKRRREKAARESILDGQDSDGQIYAEPEPLNHSEASWENWEDTSDLKSRVSRARGIDSSEHSLVSAPIGSPSEVRSSRAIHSDDEWESTKKSKKKSKRSSGYDSPSRDLPVRSATASEVGVEDSGKKSRKSKRRSGTDDDFYRYDDERRSRTRDLFEDREVSSIVSEPRTEDRQRKSRSSKTDYRYDDDDTKSVASAPGSSRKSRESERSKEPDRRSSGLFSSIFKSSKDGEKQKKDSFLGNAGTFGAGVGILGIGAAALTPFNANNAFSEKKTDHEDISEWSRNVENYDPDIVARAIKPAIDPQYGDLLPLPPSEPGTPVGTPEELPTLPDSRPDTPPEERAFRRDRPFHNRRRSAQETPSKTPSNTAIPIQLRMGGRSGPSSPALFKASPISSPVVGMAESPTRSSPTVVRRPTSWDSSREFKPLYLVEHSRHISIDAPILEADLPPLPPSESSARGSPPESEGWESAHEYAQAMNDRGFDYGHYGDNSGLRLDTSLPLAQPTHDEAGSQESTPKAETRPEFPDMSSLPRALDQGEPSTLGSPIEMRQPEPEPVESTSRDRSSYLLQSAPSSEKSIRSIRGDFDDYRLPEAPNSPTRRYGAEEMPVVGYKDDLASGDDHFSDAHDISSVRSVELISDTVKGKGKSVEFVEPWVAEDVSTSGDALAIERAPAAEDASVIEKTPATEEISSIEKAPATEAIPVVGATPIVEEVLSVEKAAATGDVPVIEATPIVEEVSAEKTPATEDVSVIEKTPVVEEVSFAEKAPATEEISSTEKTPVVEEVSATEDISVIENTPTVEEAPVVEKVPVTKEISSIEKAPITEETSVEQAPVAEETPITKEVPVTGEEEPTAEELSKMSAKDRKKAKRAAKKRAEALALGATEDVSVAETAPAAEVVPVIESTPALEEAPATEDVSVADNVPATEEISSIEKTPVTEEISSIEKALATEDVSAAEKAPATEEISSIEKAPVAEEISSVEKAPLTEATPVTKEVPGEEEPTAEELSKMSAKDRKKAKRAAKKRAEALALGLAAGVAVGVAANTSKSTESETPAPTEEETSALEQAPANDKAITTEEIPPVENAPIADEASTTEKALNADEAPTAEIPPTTEEIPLTDNAPFEDEALTTEKAVVADETPIAENVLTTEETPMVEEVPTTDDAPITEKALVAEDAPTPENLVITEEVPTTEKLPTAAEVALTEEVPTAEQVPAVEEVPSTEQAPRIDETPIAEEALAPKGAPPIEEAPVTEDTSIAKELPATAETSTEEAPTKEEAPAVEEAPTTEEAPAIEEAPRKEEALASEEPTIAKEAPATEEPPTTEEAITPKDIPAITEDSVPDEVTRAKEVLPMEEAPATEKATIPQDISTTPDASVVKEGPVLDDVATSKEISALEETPVVTEDPAVEAARVARDAEIAAEEAELAALELKKSKKTGRHILRKDRERYAVLVANAEQRAAEQAAREASTAEVTPPTKENAEETPSTKEAPATEETVEEAPVAQEHSVTETATETSVAQDIPATETTEEAPVVKDVSATDGTTEETAVSKEATATEAAGEETPIAEEIPVPKEAPTVEEASSAEQAIEETPVPTDVSITEKTAEETPIAEDIPAVETAEETPIVEEIPATDETAAEAPAPKEIAATEQPSEEAPIIAEPPAIEETVEVIPVSKEASYTEEISAPEEPPVAKEAPIVKEDPAIEAARAAREAEIVAEEHELAALEFKKLKRGRLTMKKDRERYAVLQANAAQRAAEKEAREAEERAAREAPIDKDVPAVKEAPAEEAPVTKEIPTTEESTFQAAPITNEGPVTEEVPAAKTDDISASKEVPAVEEEPTAEELSKMSAKDRKKAKRAAKKRADALASETATDSQIPAAADETTPATVAEDAEQPSVRESKSGGDLSVQPEPDTSAEVVAGDEKSIEDKPLEDKPAEEKPFEDKLAEDKLAEDKPVEDKPVEDKPTEDKPAENKPAEDQPAEGKLAEDKPAEDQPAEDKPVDELSTALPEAVGDVEQPKVESHSNTDALNDAPSETALVEETATAKTTQELEAAEDELAEPKAESQPEPVDPETTPKKSKKKKKKGKGGAQDVEESQPEVSQTEETSKSEEKRSDLSEPATESALVPVSEATAESTEAKSEQVLKTTLEPATEPVAETTSEAPVTDTAIGSTIDDRGDVEAIAQSIEADTSNDAPPETSLSTQEEPTAEDLSKMSAKERKKAKKAAKKKSQLAEDASSKAEQELKEAPQEELKEETKEETKEEAKAEPKEEAKEESKDESKKETKEEAKEESKEESKEAPLEEPRALADASSTEVHEHDATQEAPTDDLAITEQVRGDAEFGAVPGEPFVSQDPVSQLDEDVTSPSKSKKKKKRKSVQLDDTPKVSGETTGDLESKTEKTEDQPERQEESKVEDLTTAEPQIITETQQLSEEPIGDGNSTLDTQQAAAATEADTKAPEPTDDLTTSQDLISEPLFSQNERQAEATEEPSSTEPTQVTVPVVEEPEEATSSKKKKNKKKKSKQAAAELDVSETPTPDITSIPGDQEQPSGDKETPSATVISSPAPVPKAEVDDNAKEQKPKDDTAGSGWGFLNKFFGRKASDQEPQDVPRETKADTQDRKADGQGASDVPQISRETDAKTEKSKSGDFGSLDTPDAGKEDPKAEAPGSSDIPIGGEVTADTEESKDETPAAEAQDKLPGDEPLSPTSKKAKKKAKKQQARLSLGSTPETPPETTQDTAPDPAEEAVKVVEQPEAVEQNVKDEQTIPETTEVSTVEPEVVAESGEAQPEEASNEPSTDPKLDAEVPAPEQEAEAETSKKSKKKKKKKGGADSPVQLPNTDADLPDSSLQETDRTPDTGRIQDSGTENVVDHGAEKPSSFVIPAEEISTGLESEAQDDRGGFNSKNSETDEQNKKAKEIESEETQDPESTALSEPDANSSRPQDDAYRTIEPSSIIPSDAVSDPSQISNLNPVEESTGAAGLSKKERKKLKQLKDKEMASGVFDEGNSNEDSQVGEPSSVSEAKRNETVMNDETSKGDETESKSATFDLGDKSSPAEEPEPTTLGDMPVGEQDTGLPSTSQQDVLSDGLPKEAAHATNESQSPVDSGTSEAEARAAGLRAQEKDLHAYQEPGDDVSITQPEPQLDADPEANPQLIVEELPERNLSSVDEAVAVEEEALEDLDKPLSKKEKKRRKKAQDAALAAATAAGLAAITPLDPDAPDVLVAQHEVEEGPKKLHEPTTLEESIPDSLNIPIETESAASPSQPEMSQVEGAPPTTTETEPAVAVEPAIEEDPSVEFKKSKKKKKQKKSKESALDTESQAPISTDAEGLLEKAYAPPEEEVTRSAEPTITPFLDSTVVEQVEEPREVDKSGDNEASAGYSSTRDPLTDHVSTDITGPSFGINESPEAFKEPLAATKELTQPSQEPVEGWEAPENVRELTETLKDPSLGDTTRPASRSLEMGSDTLISAEKDGGAQNDSDFKELPTELEHASDKPPPFKSTATTDATVESLQADGSAFPLEDEIPKEDREDTLASGPEAIIEPEQVVVPQPEARPEEKSLEDSPLELASDSPADAPQTAETESSPGKTDESKTLPSENSSLGQAVETQDLPNVSGLSKKEKKKKKKEAKAKALVAESILDPVPEPPAEPATEPGPTLAFEDEIGETSPVVKPSAEVVNAAEGSAPGSRLASEKDDTVTEQLSPKAMGEIEARAPEVEVPKEIEAIEASESIDVAENKGLSKKERRRKKKEEQSKVAALGEEQTIERSMDLEEVIESAGGQSGATAESDAKEERQDPGSSLEDPMDMPVQSAPILRPNEKDDKAPEAEGKMGDNSRDLGSKELSERLLAPAKDVEAAEESSLVFQDTPSRVVETRETPSTSQEDIQEEEKTWADDRDKLGGLSTEVPSQQTPEEVAKTVDTDKSDVAEPNIFPELEVPVVQDSALAARDDAPNAASPPVGPDTRMQEDHDDKTSSHMTGLSSKEKKKLRKKAKTLGLPDPFLEAPESQKETSTALGTQASELETRPDLEASKALEPEASRQVQEQIESSRLDATLTSEPIPEEPEDRPAGSPDVVENDAPVQIGPPEQSFPPLADTTRQAERQGPESAANPTLGDEHQAIEVETVLNDPTSKEVQASDTNEKAESLKLTPTVLQGDEEKPRPVQDKPAADSVSDAKQLDSNIHPSPETPAAPLYQEQPQGDRELEVAEPPKKLSKKEKRELKKQALLASAGAVEATPDPPSIESQPILEPSIEPNVENQPSANDGQVVEASPRLEEDSEALPPAKKSKKDKKKEKKSALAAAAAAAAAGTLVASQSQNTAPKETLDIRADNDRSLDVEAAPAIDEPMPDIPASVPAEEASLETTPSGATGQKRDESTLEHNDEHGGEEAQGSAAQTDATVDILDVQHSEVPQREPEQQDAGESEHRPHHEEQPREADNLSKVSEPKLESSGDQLQGQPNVETLTDTFPTIDKALGEVDAMEGIEPTREFFDSEMASQPAATLEETTELNLPQPQLHIDVEPVLAESHEVSRNVEEPTASNVDTRQTKFVPPIDTTERDSDVLEGASEQRSRRLEEETEAAKSNKKKQKKDKGKDKQAVTSTFETSMPDPATSAKTTVPDQTKEPLLVENKTSMEVDIPKSLEDVASKGLPSAGDVSQDIIPVHVAVPEEVPGTTFPGQSATSERDILDADMHRKTSSPPRTPKSPRKPLSDLPKATSPKRGLEQPPSTETKEEGLEKTLASAASAAAAATASGFSFLAGRFGGWGNQKKDEKPEVVDKRTSREKEVVEHDDHSSSKGVEKKKLREQADGKKTGDKSSRKPTEVKDSLTEKVSLAAKESDDFWKSHDDHVTVKGKGKAKLETSVSRDIDDFKLTKSASKGKAIEKEAAKEKSPSSHRGIAGLLRREPDTKEPAGKLFEEDTHASSTLGRGFDSTFVDTRASPTHSLPVVEEVPESDAPKISRAATMTPDTGRRRLRRSSYGTPVLEEPVTTRATPDPEKKRARAEPVTPLEKGEPSPLRLQKMRSGPSLRPSSSRRRLGEAVGSASPSLRRLETRDLRSPSPASALKSPSPASPPSLLPAAGVAAAAALGVGAMAGALRSTGSPDETMRGRRSVSDNSNYQRRAPGQRESPQSAGSAERGGPRRSASNTSLLRKHTPEPLKFRPETPGIQGVRSTPTPPPSLRRVDKRVSGDLRSLRQQNNSTPVANERRVRTKDMGDVYDGVGEGRIGSPRSPTRPHSMRRRQSMQVLELESRVEQLIAENQQLTAAREQAEQGISHRSTSVLAERDAQIESLKQSLQFLQNEVSRLTEVNNGLTSANAELAHKDKTRYADLEVRHADVTRELDLARGEQNAFQQTIEDKDAEIADLRAQLESAKEQIREMQRQILESKSSDAEFLNLRDEDHFDHRCQQLCSHVQQWVLRFSKFSDMRACRLTSEINDEKTIDRLDNAVLDGSDVDRYLSDRVKRRDIFMSMTMNMVWEFVFTRYLFGMDREQRQKLKSLEKMLTDVGPPQAVRQWRAVTLTLLSRRDTFKHQRDQDTEAVVQAIFQTLSRILPPPGNLESQIQSQLRRVLREAVDLSIEMRTQKAEYMMLPPLQPEYDADGELSATVQFNASMMSDRNSKGLANDELEAEGAIVRVVLFPLVVKKGDDEGVGDDEIVVCPAQVIVAGDNRHNFGASSELGGTSLGARSRLSVVTDKS</sequence>
<feature type="compositionally biased region" description="Basic residues" evidence="1">
    <location>
        <begin position="1334"/>
        <end position="1345"/>
    </location>
</feature>
<feature type="compositionally biased region" description="Basic and acidic residues" evidence="1">
    <location>
        <begin position="5573"/>
        <end position="5597"/>
    </location>
</feature>
<feature type="compositionally biased region" description="Basic and acidic residues" evidence="1">
    <location>
        <begin position="5697"/>
        <end position="5710"/>
    </location>
</feature>
<feature type="compositionally biased region" description="Low complexity" evidence="1">
    <location>
        <begin position="2688"/>
        <end position="2712"/>
    </location>
</feature>
<name>A0A9N9U268_9HYPO</name>
<feature type="compositionally biased region" description="Low complexity" evidence="1">
    <location>
        <begin position="4142"/>
        <end position="4156"/>
    </location>
</feature>